<proteinExistence type="predicted"/>
<protein>
    <submittedName>
        <fullName evidence="1">Uncharacterized protein</fullName>
    </submittedName>
</protein>
<dbReference type="RefSeq" id="WP_098685918.1">
    <property type="nucleotide sequence ID" value="NZ_NVDU01000046.1"/>
</dbReference>
<organism evidence="1 2">
    <name type="scientific">Bacillus thuringiensis</name>
    <dbReference type="NCBI Taxonomy" id="1428"/>
    <lineage>
        <taxon>Bacteria</taxon>
        <taxon>Bacillati</taxon>
        <taxon>Bacillota</taxon>
        <taxon>Bacilli</taxon>
        <taxon>Bacillales</taxon>
        <taxon>Bacillaceae</taxon>
        <taxon>Bacillus</taxon>
        <taxon>Bacillus cereus group</taxon>
    </lineage>
</organism>
<dbReference type="Proteomes" id="UP000223366">
    <property type="component" value="Unassembled WGS sequence"/>
</dbReference>
<dbReference type="AlphaFoldDB" id="A0A9X7GCH4"/>
<comment type="caution">
    <text evidence="1">The sequence shown here is derived from an EMBL/GenBank/DDBJ whole genome shotgun (WGS) entry which is preliminary data.</text>
</comment>
<name>A0A9X7GCH4_BACTU</name>
<reference evidence="1 2" key="1">
    <citation type="submission" date="2017-09" db="EMBL/GenBank/DDBJ databases">
        <title>Large-scale bioinformatics analysis of Bacillus genomes uncovers conserved roles of natural products in bacterial physiology.</title>
        <authorList>
            <consortium name="Agbiome Team Llc"/>
            <person name="Bleich R.M."/>
            <person name="Grubbs K.J."/>
            <person name="Santa Maria K.C."/>
            <person name="Allen S.E."/>
            <person name="Farag S."/>
            <person name="Shank E.A."/>
            <person name="Bowers A."/>
        </authorList>
    </citation>
    <scope>NUCLEOTIDE SEQUENCE [LARGE SCALE GENOMIC DNA]</scope>
    <source>
        <strain evidence="1 2">AFS060060</strain>
    </source>
</reference>
<dbReference type="EMBL" id="NVDU01000046">
    <property type="protein sequence ID" value="PFV28666.1"/>
    <property type="molecule type" value="Genomic_DNA"/>
</dbReference>
<gene>
    <name evidence="1" type="ORF">COK99_20210</name>
</gene>
<accession>A0A9X7GCH4</accession>
<evidence type="ECO:0000313" key="2">
    <source>
        <dbReference type="Proteomes" id="UP000223366"/>
    </source>
</evidence>
<evidence type="ECO:0000313" key="1">
    <source>
        <dbReference type="EMBL" id="PFV28666.1"/>
    </source>
</evidence>
<sequence>MYSYYLGSGGQVVGNGLLPWNYLYFSGGEEVGNGLLPWNYLYFSNISSGGAPTFYGGMSSGGAPAFYEGMTNGEWASSSFNIFNSEDTQPGSSGSALLPSNYKYPFFVWC</sequence>